<dbReference type="EMBL" id="VSSQ01130435">
    <property type="protein sequence ID" value="MPN58100.1"/>
    <property type="molecule type" value="Genomic_DNA"/>
</dbReference>
<sequence>MTYLAMNHGIKGLAYFIYQPKKVREERVRKWGPEHINEETYAQLKTMHREIQELAPAYCLGKRIALDFQNDIDTAVIEHEGVLYVSCVNTKNAAVKGARIKLPDGILPDSEGELSFENGRRISLKQSTVEDDFCAYQVHIYKFILKKEAEERREK</sequence>
<reference evidence="1" key="1">
    <citation type="submission" date="2019-08" db="EMBL/GenBank/DDBJ databases">
        <authorList>
            <person name="Kucharzyk K."/>
            <person name="Murdoch R.W."/>
            <person name="Higgins S."/>
            <person name="Loffler F."/>
        </authorList>
    </citation>
    <scope>NUCLEOTIDE SEQUENCE</scope>
</reference>
<dbReference type="AlphaFoldDB" id="A0A645J4N3"/>
<accession>A0A645J4N3</accession>
<proteinExistence type="predicted"/>
<gene>
    <name evidence="1" type="ORF">SDC9_205801</name>
</gene>
<name>A0A645J4N3_9ZZZZ</name>
<protein>
    <submittedName>
        <fullName evidence="1">Uncharacterized protein</fullName>
    </submittedName>
</protein>
<organism evidence="1">
    <name type="scientific">bioreactor metagenome</name>
    <dbReference type="NCBI Taxonomy" id="1076179"/>
    <lineage>
        <taxon>unclassified sequences</taxon>
        <taxon>metagenomes</taxon>
        <taxon>ecological metagenomes</taxon>
    </lineage>
</organism>
<evidence type="ECO:0000313" key="1">
    <source>
        <dbReference type="EMBL" id="MPN58100.1"/>
    </source>
</evidence>
<comment type="caution">
    <text evidence="1">The sequence shown here is derived from an EMBL/GenBank/DDBJ whole genome shotgun (WGS) entry which is preliminary data.</text>
</comment>